<evidence type="ECO:0000313" key="3">
    <source>
        <dbReference type="Proteomes" id="UP000807825"/>
    </source>
</evidence>
<reference evidence="2" key="1">
    <citation type="submission" date="2020-07" db="EMBL/GenBank/DDBJ databases">
        <title>Huge and variable diversity of episymbiotic CPR bacteria and DPANN archaea in groundwater ecosystems.</title>
        <authorList>
            <person name="He C.Y."/>
            <person name="Keren R."/>
            <person name="Whittaker M."/>
            <person name="Farag I.F."/>
            <person name="Doudna J."/>
            <person name="Cate J.H.D."/>
            <person name="Banfield J.F."/>
        </authorList>
    </citation>
    <scope>NUCLEOTIDE SEQUENCE</scope>
    <source>
        <strain evidence="2">NC_groundwater_1664_Pr3_B-0.1um_52_9</strain>
    </source>
</reference>
<dbReference type="Proteomes" id="UP000807825">
    <property type="component" value="Unassembled WGS sequence"/>
</dbReference>
<gene>
    <name evidence="2" type="ORF">HY912_22270</name>
</gene>
<comment type="caution">
    <text evidence="2">The sequence shown here is derived from an EMBL/GenBank/DDBJ whole genome shotgun (WGS) entry which is preliminary data.</text>
</comment>
<feature type="region of interest" description="Disordered" evidence="1">
    <location>
        <begin position="43"/>
        <end position="64"/>
    </location>
</feature>
<name>A0A9D6V654_9BACT</name>
<organism evidence="2 3">
    <name type="scientific">Desulfomonile tiedjei</name>
    <dbReference type="NCBI Taxonomy" id="2358"/>
    <lineage>
        <taxon>Bacteria</taxon>
        <taxon>Pseudomonadati</taxon>
        <taxon>Thermodesulfobacteriota</taxon>
        <taxon>Desulfomonilia</taxon>
        <taxon>Desulfomonilales</taxon>
        <taxon>Desulfomonilaceae</taxon>
        <taxon>Desulfomonile</taxon>
    </lineage>
</organism>
<protein>
    <submittedName>
        <fullName evidence="2">Uncharacterized protein</fullName>
    </submittedName>
</protein>
<proteinExistence type="predicted"/>
<accession>A0A9D6V654</accession>
<sequence length="81" mass="9076">MEKETASDRDGARTVPLFALLFVSDLVPLRLRRSKDDLAVKLREDSPPTRCGREKRQSDAMGLDLRLESPEIVGSGLEYDS</sequence>
<evidence type="ECO:0000313" key="2">
    <source>
        <dbReference type="EMBL" id="MBI5252229.1"/>
    </source>
</evidence>
<dbReference type="AlphaFoldDB" id="A0A9D6V654"/>
<feature type="compositionally biased region" description="Basic and acidic residues" evidence="1">
    <location>
        <begin position="43"/>
        <end position="58"/>
    </location>
</feature>
<evidence type="ECO:0000256" key="1">
    <source>
        <dbReference type="SAM" id="MobiDB-lite"/>
    </source>
</evidence>
<dbReference type="EMBL" id="JACRDE010000582">
    <property type="protein sequence ID" value="MBI5252229.1"/>
    <property type="molecule type" value="Genomic_DNA"/>
</dbReference>